<evidence type="ECO:0000259" key="8">
    <source>
        <dbReference type="PROSITE" id="PS50110"/>
    </source>
</evidence>
<dbReference type="Pfam" id="PF00486">
    <property type="entry name" value="Trans_reg_C"/>
    <property type="match status" value="1"/>
</dbReference>
<dbReference type="GO" id="GO:0032993">
    <property type="term" value="C:protein-DNA complex"/>
    <property type="evidence" value="ECO:0007669"/>
    <property type="project" value="TreeGrafter"/>
</dbReference>
<organism evidence="10 11">
    <name type="scientific">Halochromatium salexigens</name>
    <name type="common">Chromatium salexigens</name>
    <dbReference type="NCBI Taxonomy" id="49447"/>
    <lineage>
        <taxon>Bacteria</taxon>
        <taxon>Pseudomonadati</taxon>
        <taxon>Pseudomonadota</taxon>
        <taxon>Gammaproteobacteria</taxon>
        <taxon>Chromatiales</taxon>
        <taxon>Chromatiaceae</taxon>
        <taxon>Halochromatium</taxon>
    </lineage>
</organism>
<dbReference type="SMART" id="SM00448">
    <property type="entry name" value="REC"/>
    <property type="match status" value="1"/>
</dbReference>
<dbReference type="GO" id="GO:0000156">
    <property type="term" value="F:phosphorelay response regulator activity"/>
    <property type="evidence" value="ECO:0007669"/>
    <property type="project" value="TreeGrafter"/>
</dbReference>
<dbReference type="PANTHER" id="PTHR48111">
    <property type="entry name" value="REGULATOR OF RPOS"/>
    <property type="match status" value="1"/>
</dbReference>
<dbReference type="SMART" id="SM00862">
    <property type="entry name" value="Trans_reg_C"/>
    <property type="match status" value="1"/>
</dbReference>
<keyword evidence="11" id="KW-1185">Reference proteome</keyword>
<dbReference type="Proteomes" id="UP001296967">
    <property type="component" value="Unassembled WGS sequence"/>
</dbReference>
<dbReference type="EMBL" id="NHSF01000072">
    <property type="protein sequence ID" value="MBK5931952.1"/>
    <property type="molecule type" value="Genomic_DNA"/>
</dbReference>
<keyword evidence="1 6" id="KW-0597">Phosphoprotein</keyword>
<dbReference type="InterPro" id="IPR039420">
    <property type="entry name" value="WalR-like"/>
</dbReference>
<evidence type="ECO:0000313" key="10">
    <source>
        <dbReference type="EMBL" id="MBK5931952.1"/>
    </source>
</evidence>
<dbReference type="Pfam" id="PF00072">
    <property type="entry name" value="Response_reg"/>
    <property type="match status" value="1"/>
</dbReference>
<dbReference type="PROSITE" id="PS51755">
    <property type="entry name" value="OMPR_PHOB"/>
    <property type="match status" value="1"/>
</dbReference>
<dbReference type="GO" id="GO:0006355">
    <property type="term" value="P:regulation of DNA-templated transcription"/>
    <property type="evidence" value="ECO:0007669"/>
    <property type="project" value="InterPro"/>
</dbReference>
<dbReference type="CDD" id="cd00383">
    <property type="entry name" value="trans_reg_C"/>
    <property type="match status" value="1"/>
</dbReference>
<dbReference type="Gene3D" id="6.10.250.690">
    <property type="match status" value="1"/>
</dbReference>
<dbReference type="SUPFAM" id="SSF52172">
    <property type="entry name" value="CheY-like"/>
    <property type="match status" value="1"/>
</dbReference>
<keyword evidence="2" id="KW-0902">Two-component regulatory system</keyword>
<feature type="modified residue" description="4-aspartylphosphate" evidence="6">
    <location>
        <position position="51"/>
    </location>
</feature>
<dbReference type="Gene3D" id="1.10.10.10">
    <property type="entry name" value="Winged helix-like DNA-binding domain superfamily/Winged helix DNA-binding domain"/>
    <property type="match status" value="1"/>
</dbReference>
<name>A0AAJ0XHU4_HALSE</name>
<dbReference type="GO" id="GO:0005829">
    <property type="term" value="C:cytosol"/>
    <property type="evidence" value="ECO:0007669"/>
    <property type="project" value="TreeGrafter"/>
</dbReference>
<evidence type="ECO:0000259" key="9">
    <source>
        <dbReference type="PROSITE" id="PS51755"/>
    </source>
</evidence>
<reference evidence="10" key="2">
    <citation type="journal article" date="2020" name="Microorganisms">
        <title>Osmotic Adaptation and Compatible Solute Biosynthesis of Phototrophic Bacteria as Revealed from Genome Analyses.</title>
        <authorList>
            <person name="Imhoff J.F."/>
            <person name="Rahn T."/>
            <person name="Kunzel S."/>
            <person name="Keller A."/>
            <person name="Neulinger S.C."/>
        </authorList>
    </citation>
    <scope>NUCLEOTIDE SEQUENCE</scope>
    <source>
        <strain evidence="10">DSM 4395</strain>
    </source>
</reference>
<evidence type="ECO:0000256" key="2">
    <source>
        <dbReference type="ARBA" id="ARBA00023012"/>
    </source>
</evidence>
<dbReference type="CDD" id="cd19935">
    <property type="entry name" value="REC_OmpR_CusR-like"/>
    <property type="match status" value="1"/>
</dbReference>
<dbReference type="InterPro" id="IPR036388">
    <property type="entry name" value="WH-like_DNA-bd_sf"/>
</dbReference>
<dbReference type="InterPro" id="IPR001867">
    <property type="entry name" value="OmpR/PhoB-type_DNA-bd"/>
</dbReference>
<evidence type="ECO:0000256" key="4">
    <source>
        <dbReference type="ARBA" id="ARBA00023125"/>
    </source>
</evidence>
<dbReference type="PROSITE" id="PS50110">
    <property type="entry name" value="RESPONSE_REGULATORY"/>
    <property type="match status" value="1"/>
</dbReference>
<reference evidence="10" key="1">
    <citation type="submission" date="2017-05" db="EMBL/GenBank/DDBJ databases">
        <authorList>
            <person name="Imhoff J.F."/>
            <person name="Rahn T."/>
            <person name="Kuenzel S."/>
            <person name="Neulinger S.C."/>
        </authorList>
    </citation>
    <scope>NUCLEOTIDE SEQUENCE</scope>
    <source>
        <strain evidence="10">DSM 4395</strain>
    </source>
</reference>
<dbReference type="AlphaFoldDB" id="A0AAJ0XHU4"/>
<gene>
    <name evidence="10" type="ORF">CCR82_15790</name>
</gene>
<dbReference type="RefSeq" id="WP_201246788.1">
    <property type="nucleotide sequence ID" value="NZ_NHSF01000072.1"/>
</dbReference>
<evidence type="ECO:0000256" key="6">
    <source>
        <dbReference type="PROSITE-ProRule" id="PRU00169"/>
    </source>
</evidence>
<keyword evidence="4 7" id="KW-0238">DNA-binding</keyword>
<dbReference type="InterPro" id="IPR001789">
    <property type="entry name" value="Sig_transdc_resp-reg_receiver"/>
</dbReference>
<dbReference type="InterPro" id="IPR011006">
    <property type="entry name" value="CheY-like_superfamily"/>
</dbReference>
<feature type="domain" description="Response regulatory" evidence="8">
    <location>
        <begin position="2"/>
        <end position="116"/>
    </location>
</feature>
<keyword evidence="3" id="KW-0805">Transcription regulation</keyword>
<evidence type="ECO:0000313" key="11">
    <source>
        <dbReference type="Proteomes" id="UP001296967"/>
    </source>
</evidence>
<sequence>MRVLVIEDDAQLASYLAKAFGEIGASVDRAENGRDGLFLAAGNRYDAMVIDRMLPELDGLAIIRTLRASGNPTPVLVLSALGEVDHRVEGLRAGGDDYLVKPFAFSELHARIEALLRRATPGDAPVTSLSVADLELDLLKREVYRAGQPIALQPREFKLLEYLMRHAGQVVTRTMLLEHVWDYHFDPQTNVIDVHISRLRAKIDKDFEPPLLQTVRGAGYMLRAD</sequence>
<dbReference type="GO" id="GO:0000976">
    <property type="term" value="F:transcription cis-regulatory region binding"/>
    <property type="evidence" value="ECO:0007669"/>
    <property type="project" value="TreeGrafter"/>
</dbReference>
<dbReference type="FunFam" id="1.10.10.10:FF:000005">
    <property type="entry name" value="Two-component system response regulator"/>
    <property type="match status" value="1"/>
</dbReference>
<keyword evidence="5" id="KW-0804">Transcription</keyword>
<dbReference type="Gene3D" id="3.40.50.2300">
    <property type="match status" value="1"/>
</dbReference>
<feature type="domain" description="OmpR/PhoB-type" evidence="9">
    <location>
        <begin position="126"/>
        <end position="224"/>
    </location>
</feature>
<evidence type="ECO:0000256" key="1">
    <source>
        <dbReference type="ARBA" id="ARBA00022553"/>
    </source>
</evidence>
<evidence type="ECO:0000256" key="5">
    <source>
        <dbReference type="ARBA" id="ARBA00023163"/>
    </source>
</evidence>
<feature type="DNA-binding region" description="OmpR/PhoB-type" evidence="7">
    <location>
        <begin position="126"/>
        <end position="224"/>
    </location>
</feature>
<dbReference type="PANTHER" id="PTHR48111:SF76">
    <property type="entry name" value="TWO-COMPONENT RESPONSE REGULATOR"/>
    <property type="match status" value="1"/>
</dbReference>
<protein>
    <submittedName>
        <fullName evidence="10">DNA-binding response regulator</fullName>
    </submittedName>
</protein>
<comment type="caution">
    <text evidence="10">The sequence shown here is derived from an EMBL/GenBank/DDBJ whole genome shotgun (WGS) entry which is preliminary data.</text>
</comment>
<evidence type="ECO:0000256" key="7">
    <source>
        <dbReference type="PROSITE-ProRule" id="PRU01091"/>
    </source>
</evidence>
<proteinExistence type="predicted"/>
<evidence type="ECO:0000256" key="3">
    <source>
        <dbReference type="ARBA" id="ARBA00023015"/>
    </source>
</evidence>
<accession>A0AAJ0XHU4</accession>